<proteinExistence type="inferred from homology"/>
<dbReference type="Gene3D" id="2.60.40.1180">
    <property type="entry name" value="Golgi alpha-mannosidase II"/>
    <property type="match status" value="2"/>
</dbReference>
<evidence type="ECO:0000313" key="12">
    <source>
        <dbReference type="Proteomes" id="UP000887540"/>
    </source>
</evidence>
<evidence type="ECO:0000256" key="6">
    <source>
        <dbReference type="ARBA" id="ARBA00023180"/>
    </source>
</evidence>
<feature type="transmembrane region" description="Helical" evidence="10">
    <location>
        <begin position="49"/>
        <end position="77"/>
    </location>
</feature>
<dbReference type="WBParaSite" id="ACRNAN_scaffold702.g30658.t1">
    <property type="protein sequence ID" value="ACRNAN_scaffold702.g30658.t1"/>
    <property type="gene ID" value="ACRNAN_scaffold702.g30658"/>
</dbReference>
<dbReference type="GO" id="GO:0005975">
    <property type="term" value="P:carbohydrate metabolic process"/>
    <property type="evidence" value="ECO:0007669"/>
    <property type="project" value="InterPro"/>
</dbReference>
<dbReference type="PROSITE" id="PS00129">
    <property type="entry name" value="GLYCOSYL_HYDROL_F31_1"/>
    <property type="match status" value="1"/>
</dbReference>
<reference evidence="13" key="1">
    <citation type="submission" date="2022-11" db="UniProtKB">
        <authorList>
            <consortium name="WormBaseParasite"/>
        </authorList>
    </citation>
    <scope>IDENTIFICATION</scope>
</reference>
<dbReference type="InterPro" id="IPR013780">
    <property type="entry name" value="Glyco_hydro_b"/>
</dbReference>
<dbReference type="Pfam" id="PF21365">
    <property type="entry name" value="Glyco_hydro_31_3rd"/>
    <property type="match status" value="1"/>
</dbReference>
<dbReference type="Gene3D" id="2.60.40.1760">
    <property type="entry name" value="glycosyl hydrolase (family 31)"/>
    <property type="match status" value="1"/>
</dbReference>
<dbReference type="Pfam" id="PF01055">
    <property type="entry name" value="Glyco_hydro_31_2nd"/>
    <property type="match status" value="2"/>
</dbReference>
<dbReference type="PANTHER" id="PTHR22762">
    <property type="entry name" value="ALPHA-GLUCOSIDASE"/>
    <property type="match status" value="1"/>
</dbReference>
<evidence type="ECO:0000313" key="13">
    <source>
        <dbReference type="WBParaSite" id="ACRNAN_scaffold702.g30658.t1"/>
    </source>
</evidence>
<dbReference type="SUPFAM" id="SSF74650">
    <property type="entry name" value="Galactose mutarotase-like"/>
    <property type="match status" value="1"/>
</dbReference>
<evidence type="ECO:0000256" key="8">
    <source>
        <dbReference type="PROSITE-ProRule" id="PRU00779"/>
    </source>
</evidence>
<dbReference type="SUPFAM" id="SSF51011">
    <property type="entry name" value="Glycosyl hydrolase domain"/>
    <property type="match status" value="1"/>
</dbReference>
<dbReference type="Gene3D" id="3.20.20.80">
    <property type="entry name" value="Glycosidases"/>
    <property type="match status" value="1"/>
</dbReference>
<keyword evidence="10" id="KW-0812">Transmembrane</keyword>
<accession>A0A914EBI0</accession>
<dbReference type="InterPro" id="IPR000519">
    <property type="entry name" value="P_trefoil_dom"/>
</dbReference>
<dbReference type="Proteomes" id="UP000887540">
    <property type="component" value="Unplaced"/>
</dbReference>
<dbReference type="InterPro" id="IPR017853">
    <property type="entry name" value="GH"/>
</dbReference>
<comment type="subcellular location">
    <subcellularLocation>
        <location evidence="1">Membrane</location>
    </subcellularLocation>
</comment>
<comment type="similarity">
    <text evidence="2 9">Belongs to the glycosyl hydrolase 31 family.</text>
</comment>
<keyword evidence="5" id="KW-1015">Disulfide bond</keyword>
<keyword evidence="3 9" id="KW-0378">Hydrolase</keyword>
<dbReference type="InterPro" id="IPR044913">
    <property type="entry name" value="P_trefoil_dom_sf"/>
</dbReference>
<dbReference type="InterPro" id="IPR000322">
    <property type="entry name" value="Glyco_hydro_31_TIM"/>
</dbReference>
<dbReference type="Pfam" id="PF00088">
    <property type="entry name" value="Trefoil"/>
    <property type="match status" value="1"/>
</dbReference>
<evidence type="ECO:0000256" key="3">
    <source>
        <dbReference type="ARBA" id="ARBA00022801"/>
    </source>
</evidence>
<keyword evidence="10" id="KW-1133">Transmembrane helix</keyword>
<dbReference type="SMART" id="SM00018">
    <property type="entry name" value="PD"/>
    <property type="match status" value="1"/>
</dbReference>
<evidence type="ECO:0000256" key="5">
    <source>
        <dbReference type="ARBA" id="ARBA00023157"/>
    </source>
</evidence>
<keyword evidence="7 9" id="KW-0326">Glycosidase</keyword>
<dbReference type="Gene3D" id="4.10.110.10">
    <property type="entry name" value="Spasmolytic Protein, domain 1"/>
    <property type="match status" value="1"/>
</dbReference>
<feature type="domain" description="P-type" evidence="11">
    <location>
        <begin position="78"/>
        <end position="126"/>
    </location>
</feature>
<evidence type="ECO:0000256" key="4">
    <source>
        <dbReference type="ARBA" id="ARBA00023136"/>
    </source>
</evidence>
<evidence type="ECO:0000256" key="9">
    <source>
        <dbReference type="RuleBase" id="RU361185"/>
    </source>
</evidence>
<evidence type="ECO:0000256" key="10">
    <source>
        <dbReference type="SAM" id="Phobius"/>
    </source>
</evidence>
<dbReference type="GO" id="GO:0016020">
    <property type="term" value="C:membrane"/>
    <property type="evidence" value="ECO:0007669"/>
    <property type="project" value="UniProtKB-SubCell"/>
</dbReference>
<evidence type="ECO:0000259" key="11">
    <source>
        <dbReference type="PROSITE" id="PS51448"/>
    </source>
</evidence>
<sequence length="809" mass="90609">MSDDEFFLVVDDNRPLLLDYTASSRTKCYQGKKKFHDKKKSNINEGANVFTLSFLVVMGLTILGILVFSAISIFYLINGQTVDPSSRVDCYPDPGASQTICQNRGCTWTPDNNDQTHTVPWCYFPTNTGYVQSSMPSTNGGVTTIKLQKSTQSPGNPFGSDFENLNFQYQEIGAGLRVTISPDGISRYRPLVDINTTPNLVSSEKLQVNPQNNSIFSFKITRQSTGASVWDTNIGGLLFADKYIQIATYLPTDKIYGFGEQVHLTLKLCRYGYASLADMQAAMNRTISNGIPIDVAYADIDYMQRYKDFTYDSNLQFDGMWIDMNEPSNFGTNQDNPWYYNDPDHPKDEPLKCPTTGNDGALDVPPYQTTNVYQWGNGNYLCTNTLCMLAVTNNGTNNFYDTKCLYGWSEARATYNALRNATGKRGAVIGRSTFPSSGRYSGHWLGDNTARWDDLRTSIIGAQEFNLFGIPYVGSDVCGFIGTSNEELCLRWQQMGAFHSFFRNHNTKGAPPQDPGMWPSVAAAARKSNLWRYRHLPYLFSLHFLASLNGGTVIRPVFFEFWQDTDTYGLSYEFMWGPAILVMPVTNQGDTSVNGYLPIGAKWYSLYDYFYGTSMSNGRFDYPAPTEYLIPVFVRAGYIIPRQKPDVTTVATRLNEFQLLVALANGSDSNTFVSSGELYWDDGDTIVDDFSTHNYHHILYSFTVNKASATLNITKAKTATGLSLPSLDNIEIFGYPYQPNLKTATLNGNPLTINTATSSYSAFTQVLNITTSNLIDLNMNSQTLLVTWQNLATGRYWKKLQEEGGNEIY</sequence>
<dbReference type="GO" id="GO:0004558">
    <property type="term" value="F:alpha-1,4-glucosidase activity"/>
    <property type="evidence" value="ECO:0007669"/>
    <property type="project" value="TreeGrafter"/>
</dbReference>
<dbReference type="GO" id="GO:0030246">
    <property type="term" value="F:carbohydrate binding"/>
    <property type="evidence" value="ECO:0007669"/>
    <property type="project" value="InterPro"/>
</dbReference>
<dbReference type="InterPro" id="IPR011013">
    <property type="entry name" value="Gal_mutarotase_sf_dom"/>
</dbReference>
<keyword evidence="12" id="KW-1185">Reference proteome</keyword>
<protein>
    <submittedName>
        <fullName evidence="13">P-type domain-containing protein</fullName>
    </submittedName>
</protein>
<evidence type="ECO:0000256" key="1">
    <source>
        <dbReference type="ARBA" id="ARBA00004370"/>
    </source>
</evidence>
<evidence type="ECO:0000256" key="2">
    <source>
        <dbReference type="ARBA" id="ARBA00007806"/>
    </source>
</evidence>
<dbReference type="PANTHER" id="PTHR22762:SF133">
    <property type="entry name" value="P-TYPE DOMAIN-CONTAINING PROTEIN"/>
    <property type="match status" value="1"/>
</dbReference>
<dbReference type="PROSITE" id="PS51448">
    <property type="entry name" value="P_TREFOIL_2"/>
    <property type="match status" value="1"/>
</dbReference>
<evidence type="ECO:0000256" key="7">
    <source>
        <dbReference type="ARBA" id="ARBA00023295"/>
    </source>
</evidence>
<dbReference type="InterPro" id="IPR048395">
    <property type="entry name" value="Glyco_hydro_31_C"/>
</dbReference>
<dbReference type="AlphaFoldDB" id="A0A914EBI0"/>
<keyword evidence="6" id="KW-0325">Glycoprotein</keyword>
<comment type="caution">
    <text evidence="8">Lacks conserved residue(s) required for the propagation of feature annotation.</text>
</comment>
<dbReference type="CDD" id="cd00111">
    <property type="entry name" value="Trefoil"/>
    <property type="match status" value="1"/>
</dbReference>
<keyword evidence="4 10" id="KW-0472">Membrane</keyword>
<organism evidence="12 13">
    <name type="scientific">Acrobeloides nanus</name>
    <dbReference type="NCBI Taxonomy" id="290746"/>
    <lineage>
        <taxon>Eukaryota</taxon>
        <taxon>Metazoa</taxon>
        <taxon>Ecdysozoa</taxon>
        <taxon>Nematoda</taxon>
        <taxon>Chromadorea</taxon>
        <taxon>Rhabditida</taxon>
        <taxon>Tylenchina</taxon>
        <taxon>Cephalobomorpha</taxon>
        <taxon>Cephaloboidea</taxon>
        <taxon>Cephalobidae</taxon>
        <taxon>Acrobeloides</taxon>
    </lineage>
</organism>
<dbReference type="InterPro" id="IPR030458">
    <property type="entry name" value="Glyco_hydro_31_AS"/>
</dbReference>
<dbReference type="SUPFAM" id="SSF51445">
    <property type="entry name" value="(Trans)glycosidases"/>
    <property type="match status" value="1"/>
</dbReference>
<name>A0A914EBI0_9BILA</name>